<sequence length="111" mass="12614">MRVYLYGGPGDDGSFEAYGQPDTVHYSEPGVPRWVDDDQAPTVLQATLHSYVRINRTPLYAHDCGGRCDWPDVPSRRIVFGDREAPVLDVASWLSWWARQARPNREAPRPC</sequence>
<proteinExistence type="predicted"/>
<evidence type="ECO:0000313" key="2">
    <source>
        <dbReference type="Proteomes" id="UP000325833"/>
    </source>
</evidence>
<gene>
    <name evidence="1" type="primary">83</name>
    <name evidence="1" type="ORF">SEA_VELIKI_83</name>
</gene>
<reference evidence="1 2" key="1">
    <citation type="submission" date="2019-07" db="EMBL/GenBank/DDBJ databases">
        <authorList>
            <person name="Kaganovsky A.M."/>
            <person name="Stoner T.H."/>
            <person name="Garlena R.A."/>
            <person name="Russell D.A."/>
            <person name="Pope W.H."/>
            <person name="Jacobs-Sera D."/>
            <person name="Hatfull G.F."/>
        </authorList>
    </citation>
    <scope>NUCLEOTIDE SEQUENCE [LARGE SCALE GENOMIC DNA]</scope>
</reference>
<organism evidence="1 2">
    <name type="scientific">Mycobacterium phage Veliki</name>
    <dbReference type="NCBI Taxonomy" id="2559714"/>
    <lineage>
        <taxon>Viruses</taxon>
        <taxon>Duplodnaviria</taxon>
        <taxon>Heunggongvirae</taxon>
        <taxon>Uroviricota</taxon>
        <taxon>Caudoviricetes</taxon>
        <taxon>Weiservirinae</taxon>
        <taxon>Anayavirus</taxon>
        <taxon>Anayavirus JAWS</taxon>
    </lineage>
</organism>
<protein>
    <submittedName>
        <fullName evidence="1">Uncharacterized protein</fullName>
    </submittedName>
</protein>
<dbReference type="EMBL" id="MN234205">
    <property type="protein sequence ID" value="QFG12038.1"/>
    <property type="molecule type" value="Genomic_DNA"/>
</dbReference>
<name>A0A5J6TNW0_9CAUD</name>
<dbReference type="Proteomes" id="UP000325833">
    <property type="component" value="Segment"/>
</dbReference>
<accession>A0A5J6TNW0</accession>
<evidence type="ECO:0000313" key="1">
    <source>
        <dbReference type="EMBL" id="QFG12038.1"/>
    </source>
</evidence>